<keyword evidence="13" id="KW-1185">Reference proteome</keyword>
<evidence type="ECO:0000256" key="1">
    <source>
        <dbReference type="ARBA" id="ARBA00004383"/>
    </source>
</evidence>
<feature type="domain" description="TonB C-terminal" evidence="11">
    <location>
        <begin position="60"/>
        <end position="152"/>
    </location>
</feature>
<dbReference type="InterPro" id="IPR037682">
    <property type="entry name" value="TonB_C"/>
</dbReference>
<keyword evidence="7" id="KW-0653">Protein transport</keyword>
<dbReference type="Pfam" id="PF03544">
    <property type="entry name" value="TonB_C"/>
    <property type="match status" value="1"/>
</dbReference>
<comment type="caution">
    <text evidence="12">The sequence shown here is derived from an EMBL/GenBank/DDBJ whole genome shotgun (WGS) entry which is preliminary data.</text>
</comment>
<keyword evidence="4" id="KW-1003">Cell membrane</keyword>
<comment type="similarity">
    <text evidence="2">Belongs to the TonB family.</text>
</comment>
<accession>A0ABQ5T792</accession>
<keyword evidence="8" id="KW-1133">Transmembrane helix</keyword>
<keyword evidence="6" id="KW-0812">Transmembrane</keyword>
<reference evidence="12" key="1">
    <citation type="journal article" date="2014" name="Int. J. Syst. Evol. Microbiol.">
        <title>Complete genome of a new Firmicutes species belonging to the dominant human colonic microbiota ('Ruminococcus bicirculans') reveals two chromosomes and a selective capacity to utilize plant glucans.</title>
        <authorList>
            <consortium name="NISC Comparative Sequencing Program"/>
            <person name="Wegmann U."/>
            <person name="Louis P."/>
            <person name="Goesmann A."/>
            <person name="Henrissat B."/>
            <person name="Duncan S.H."/>
            <person name="Flint H.J."/>
        </authorList>
    </citation>
    <scope>NUCLEOTIDE SEQUENCE</scope>
    <source>
        <strain evidence="12">VKM B-1499</strain>
    </source>
</reference>
<evidence type="ECO:0000313" key="13">
    <source>
        <dbReference type="Proteomes" id="UP001143509"/>
    </source>
</evidence>
<keyword evidence="5" id="KW-0997">Cell inner membrane</keyword>
<dbReference type="PROSITE" id="PS52015">
    <property type="entry name" value="TONB_CTD"/>
    <property type="match status" value="1"/>
</dbReference>
<evidence type="ECO:0000256" key="10">
    <source>
        <dbReference type="SAM" id="MobiDB-lite"/>
    </source>
</evidence>
<dbReference type="InterPro" id="IPR051045">
    <property type="entry name" value="TonB-dependent_transducer"/>
</dbReference>
<evidence type="ECO:0000256" key="7">
    <source>
        <dbReference type="ARBA" id="ARBA00022927"/>
    </source>
</evidence>
<dbReference type="Gene3D" id="3.30.1150.10">
    <property type="match status" value="1"/>
</dbReference>
<dbReference type="NCBIfam" id="TIGR01352">
    <property type="entry name" value="tonB_Cterm"/>
    <property type="match status" value="1"/>
</dbReference>
<evidence type="ECO:0000256" key="2">
    <source>
        <dbReference type="ARBA" id="ARBA00006555"/>
    </source>
</evidence>
<evidence type="ECO:0000256" key="9">
    <source>
        <dbReference type="ARBA" id="ARBA00023136"/>
    </source>
</evidence>
<name>A0ABQ5T792_9CAUL</name>
<gene>
    <name evidence="12" type="ORF">GCM10017620_14290</name>
</gene>
<dbReference type="PANTHER" id="PTHR33446">
    <property type="entry name" value="PROTEIN TONB-RELATED"/>
    <property type="match status" value="1"/>
</dbReference>
<evidence type="ECO:0000256" key="6">
    <source>
        <dbReference type="ARBA" id="ARBA00022692"/>
    </source>
</evidence>
<keyword evidence="9" id="KW-0472">Membrane</keyword>
<evidence type="ECO:0000313" key="12">
    <source>
        <dbReference type="EMBL" id="GLK48456.1"/>
    </source>
</evidence>
<reference evidence="12" key="2">
    <citation type="submission" date="2023-01" db="EMBL/GenBank/DDBJ databases">
        <authorList>
            <person name="Sun Q."/>
            <person name="Evtushenko L."/>
        </authorList>
    </citation>
    <scope>NUCLEOTIDE SEQUENCE</scope>
    <source>
        <strain evidence="12">VKM B-1499</strain>
    </source>
</reference>
<dbReference type="SUPFAM" id="SSF74653">
    <property type="entry name" value="TolA/TonB C-terminal domain"/>
    <property type="match status" value="1"/>
</dbReference>
<proteinExistence type="inferred from homology"/>
<dbReference type="Proteomes" id="UP001143509">
    <property type="component" value="Unassembled WGS sequence"/>
</dbReference>
<evidence type="ECO:0000259" key="11">
    <source>
        <dbReference type="PROSITE" id="PS52015"/>
    </source>
</evidence>
<sequence length="152" mass="15418">MAAAPTPARPIAAESAPPPPSAGRSADAPPSAVAAPSKPAPPAGGTVNAPVSLSGAQGDAYGARVRAHLEAHKIYPRGAKRLRQTGAVTVRFVIDREGRVISSRLVAASGVPALDEEALAMLARASPVPRPPAGVPGARIEMRTPVEFSLEN</sequence>
<comment type="subcellular location">
    <subcellularLocation>
        <location evidence="1">Cell inner membrane</location>
        <topology evidence="1">Single-pass membrane protein</topology>
        <orientation evidence="1">Periplasmic side</orientation>
    </subcellularLocation>
</comment>
<keyword evidence="3" id="KW-0813">Transport</keyword>
<evidence type="ECO:0000256" key="5">
    <source>
        <dbReference type="ARBA" id="ARBA00022519"/>
    </source>
</evidence>
<dbReference type="EMBL" id="BSFD01000003">
    <property type="protein sequence ID" value="GLK48456.1"/>
    <property type="molecule type" value="Genomic_DNA"/>
</dbReference>
<dbReference type="InterPro" id="IPR006260">
    <property type="entry name" value="TonB/TolA_C"/>
</dbReference>
<evidence type="ECO:0000256" key="4">
    <source>
        <dbReference type="ARBA" id="ARBA00022475"/>
    </source>
</evidence>
<evidence type="ECO:0000256" key="3">
    <source>
        <dbReference type="ARBA" id="ARBA00022448"/>
    </source>
</evidence>
<evidence type="ECO:0000256" key="8">
    <source>
        <dbReference type="ARBA" id="ARBA00022989"/>
    </source>
</evidence>
<protein>
    <recommendedName>
        <fullName evidence="11">TonB C-terminal domain-containing protein</fullName>
    </recommendedName>
</protein>
<feature type="region of interest" description="Disordered" evidence="10">
    <location>
        <begin position="1"/>
        <end position="56"/>
    </location>
</feature>
<organism evidence="12 13">
    <name type="scientific">Brevundimonas intermedia</name>
    <dbReference type="NCBI Taxonomy" id="74315"/>
    <lineage>
        <taxon>Bacteria</taxon>
        <taxon>Pseudomonadati</taxon>
        <taxon>Pseudomonadota</taxon>
        <taxon>Alphaproteobacteria</taxon>
        <taxon>Caulobacterales</taxon>
        <taxon>Caulobacteraceae</taxon>
        <taxon>Brevundimonas</taxon>
    </lineage>
</organism>
<feature type="compositionally biased region" description="Low complexity" evidence="10">
    <location>
        <begin position="1"/>
        <end position="15"/>
    </location>
</feature>
<feature type="compositionally biased region" description="Low complexity" evidence="10">
    <location>
        <begin position="22"/>
        <end position="37"/>
    </location>
</feature>